<dbReference type="InterPro" id="IPR028082">
    <property type="entry name" value="Peripla_BP_I"/>
</dbReference>
<evidence type="ECO:0000256" key="4">
    <source>
        <dbReference type="SAM" id="SignalP"/>
    </source>
</evidence>
<evidence type="ECO:0000256" key="3">
    <source>
        <dbReference type="ARBA" id="ARBA00022729"/>
    </source>
</evidence>
<feature type="signal peptide" evidence="4">
    <location>
        <begin position="1"/>
        <end position="21"/>
    </location>
</feature>
<dbReference type="EMBL" id="SOAW01000003">
    <property type="protein sequence ID" value="TDT29933.1"/>
    <property type="molecule type" value="Genomic_DNA"/>
</dbReference>
<dbReference type="InterPro" id="IPR025997">
    <property type="entry name" value="SBP_2_dom"/>
</dbReference>
<evidence type="ECO:0000313" key="7">
    <source>
        <dbReference type="Proteomes" id="UP000295371"/>
    </source>
</evidence>
<accession>A0A4R7J0X0</accession>
<dbReference type="Proteomes" id="UP000295371">
    <property type="component" value="Unassembled WGS sequence"/>
</dbReference>
<dbReference type="OrthoDB" id="4827464at2"/>
<dbReference type="RefSeq" id="WP_133755855.1">
    <property type="nucleotide sequence ID" value="NZ_CP171129.1"/>
</dbReference>
<dbReference type="AlphaFoldDB" id="A0A4R7J0X0"/>
<comment type="subcellular location">
    <subcellularLocation>
        <location evidence="1">Cell envelope</location>
    </subcellularLocation>
</comment>
<feature type="chain" id="PRO_5038445785" evidence="4">
    <location>
        <begin position="22"/>
        <end position="340"/>
    </location>
</feature>
<dbReference type="Pfam" id="PF13407">
    <property type="entry name" value="Peripla_BP_4"/>
    <property type="match status" value="1"/>
</dbReference>
<dbReference type="GO" id="GO:0030313">
    <property type="term" value="C:cell envelope"/>
    <property type="evidence" value="ECO:0007669"/>
    <property type="project" value="UniProtKB-SubCell"/>
</dbReference>
<reference evidence="6 7" key="1">
    <citation type="submission" date="2019-03" db="EMBL/GenBank/DDBJ databases">
        <title>Genomic Encyclopedia of Archaeal and Bacterial Type Strains, Phase II (KMG-II): from individual species to whole genera.</title>
        <authorList>
            <person name="Goeker M."/>
        </authorList>
    </citation>
    <scope>NUCLEOTIDE SEQUENCE [LARGE SCALE GENOMIC DNA]</scope>
    <source>
        <strain evidence="6 7">DSM 24323</strain>
    </source>
</reference>
<evidence type="ECO:0000256" key="1">
    <source>
        <dbReference type="ARBA" id="ARBA00004196"/>
    </source>
</evidence>
<name>A0A4R7J0X0_9ACTN</name>
<comment type="similarity">
    <text evidence="2">Belongs to the bacterial solute-binding protein 2 family.</text>
</comment>
<comment type="caution">
    <text evidence="6">The sequence shown here is derived from an EMBL/GenBank/DDBJ whole genome shotgun (WGS) entry which is preliminary data.</text>
</comment>
<feature type="domain" description="Periplasmic binding protein" evidence="5">
    <location>
        <begin position="45"/>
        <end position="305"/>
    </location>
</feature>
<gene>
    <name evidence="6" type="ORF">CLV29_2956</name>
</gene>
<proteinExistence type="inferred from homology"/>
<evidence type="ECO:0000256" key="2">
    <source>
        <dbReference type="ARBA" id="ARBA00007639"/>
    </source>
</evidence>
<dbReference type="Gene3D" id="3.40.50.2300">
    <property type="match status" value="2"/>
</dbReference>
<dbReference type="PANTHER" id="PTHR46847">
    <property type="entry name" value="D-ALLOSE-BINDING PERIPLASMIC PROTEIN-RELATED"/>
    <property type="match status" value="1"/>
</dbReference>
<protein>
    <submittedName>
        <fullName evidence="6">Fructose transport system substrate-binding protein</fullName>
    </submittedName>
</protein>
<dbReference type="SUPFAM" id="SSF53822">
    <property type="entry name" value="Periplasmic binding protein-like I"/>
    <property type="match status" value="1"/>
</dbReference>
<keyword evidence="7" id="KW-1185">Reference proteome</keyword>
<keyword evidence="3 4" id="KW-0732">Signal</keyword>
<dbReference type="PROSITE" id="PS51257">
    <property type="entry name" value="PROKAR_LIPOPROTEIN"/>
    <property type="match status" value="1"/>
</dbReference>
<sequence>MKQFSRPGLAVVAAAASLSIALTGCTESRTVESAPVGADGGPVKIGLVTKTETNPYFVKLREEATAAAEANGNELIALSGKFDGDNDGQIAAVENLVQQGVSGILITPSNATGILDAIEKAEAAGIVVIALDTETDPADVVSATYATDNTEAGRLLGAYIKARLGDTQPQILTMDLDPSASVGVQRRTGFLEGMGVPEDSPDILGSAITQGDQTKAQQGAENLLQRVGEQVNVVYNINEPAARGSYQALKDRNLTDRVLVGAIDGSCEGVQDVADGEFAATVMQFPKEMAVQGVAAVETYAATGEKPSGFIDTGAMLITDDPVDGMESQDTAWGAENCWG</sequence>
<dbReference type="GO" id="GO:0030246">
    <property type="term" value="F:carbohydrate binding"/>
    <property type="evidence" value="ECO:0007669"/>
    <property type="project" value="UniProtKB-ARBA"/>
</dbReference>
<evidence type="ECO:0000259" key="5">
    <source>
        <dbReference type="Pfam" id="PF13407"/>
    </source>
</evidence>
<dbReference type="PANTHER" id="PTHR46847:SF1">
    <property type="entry name" value="D-ALLOSE-BINDING PERIPLASMIC PROTEIN-RELATED"/>
    <property type="match status" value="1"/>
</dbReference>
<evidence type="ECO:0000313" key="6">
    <source>
        <dbReference type="EMBL" id="TDT29933.1"/>
    </source>
</evidence>
<organism evidence="6 7">
    <name type="scientific">Naumannella halotolerans</name>
    <dbReference type="NCBI Taxonomy" id="993414"/>
    <lineage>
        <taxon>Bacteria</taxon>
        <taxon>Bacillati</taxon>
        <taxon>Actinomycetota</taxon>
        <taxon>Actinomycetes</taxon>
        <taxon>Propionibacteriales</taxon>
        <taxon>Propionibacteriaceae</taxon>
        <taxon>Naumannella</taxon>
    </lineage>
</organism>